<gene>
    <name evidence="2" type="ORF">SAMN04489809_1848</name>
</gene>
<feature type="transmembrane region" description="Helical" evidence="1">
    <location>
        <begin position="20"/>
        <end position="44"/>
    </location>
</feature>
<keyword evidence="1" id="KW-1133">Transmembrane helix</keyword>
<dbReference type="RefSeq" id="WP_157547036.1">
    <property type="nucleotide sequence ID" value="NZ_LT629770.1"/>
</dbReference>
<dbReference type="GeneID" id="43327332"/>
<proteinExistence type="predicted"/>
<evidence type="ECO:0000313" key="3">
    <source>
        <dbReference type="Proteomes" id="UP000182126"/>
    </source>
</evidence>
<evidence type="ECO:0000256" key="1">
    <source>
        <dbReference type="SAM" id="Phobius"/>
    </source>
</evidence>
<keyword evidence="1" id="KW-0812">Transmembrane</keyword>
<protein>
    <submittedName>
        <fullName evidence="2">Uncharacterized protein</fullName>
    </submittedName>
</protein>
<name>A0A1H1S654_9MICO</name>
<evidence type="ECO:0000313" key="2">
    <source>
        <dbReference type="EMBL" id="SDS43467.1"/>
    </source>
</evidence>
<keyword evidence="1" id="KW-0472">Membrane</keyword>
<organism evidence="2 3">
    <name type="scientific">Microbacterium paraoxydans</name>
    <dbReference type="NCBI Taxonomy" id="199592"/>
    <lineage>
        <taxon>Bacteria</taxon>
        <taxon>Bacillati</taxon>
        <taxon>Actinomycetota</taxon>
        <taxon>Actinomycetes</taxon>
        <taxon>Micrococcales</taxon>
        <taxon>Microbacteriaceae</taxon>
        <taxon>Microbacterium</taxon>
    </lineage>
</organism>
<dbReference type="AlphaFoldDB" id="A0A1H1S654"/>
<dbReference type="EMBL" id="LT629770">
    <property type="protein sequence ID" value="SDS43467.1"/>
    <property type="molecule type" value="Genomic_DNA"/>
</dbReference>
<sequence length="52" mass="5624">MNTRPERGPEPLVDEATIHAMELVFTSLIVAAGVAISFVAVAVLRGLYRGQR</sequence>
<dbReference type="Proteomes" id="UP000182126">
    <property type="component" value="Chromosome I"/>
</dbReference>
<reference evidence="2 3" key="1">
    <citation type="submission" date="2016-10" db="EMBL/GenBank/DDBJ databases">
        <authorList>
            <person name="de Groot N.N."/>
        </authorList>
    </citation>
    <scope>NUCLEOTIDE SEQUENCE [LARGE SCALE GENOMIC DNA]</scope>
    <source>
        <strain evidence="2 3">DSM 15019</strain>
    </source>
</reference>
<accession>A0A1H1S654</accession>